<dbReference type="Pfam" id="PF04082">
    <property type="entry name" value="Fungal_trans"/>
    <property type="match status" value="1"/>
</dbReference>
<evidence type="ECO:0000313" key="9">
    <source>
        <dbReference type="EMBL" id="RVX74878.1"/>
    </source>
</evidence>
<organism evidence="9 10">
    <name type="scientific">Exophiala mesophila</name>
    <name type="common">Black yeast-like fungus</name>
    <dbReference type="NCBI Taxonomy" id="212818"/>
    <lineage>
        <taxon>Eukaryota</taxon>
        <taxon>Fungi</taxon>
        <taxon>Dikarya</taxon>
        <taxon>Ascomycota</taxon>
        <taxon>Pezizomycotina</taxon>
        <taxon>Eurotiomycetes</taxon>
        <taxon>Chaetothyriomycetidae</taxon>
        <taxon>Chaetothyriales</taxon>
        <taxon>Herpotrichiellaceae</taxon>
        <taxon>Exophiala</taxon>
    </lineage>
</organism>
<feature type="region of interest" description="Disordered" evidence="7">
    <location>
        <begin position="126"/>
        <end position="169"/>
    </location>
</feature>
<dbReference type="GO" id="GO:0000785">
    <property type="term" value="C:chromatin"/>
    <property type="evidence" value="ECO:0007669"/>
    <property type="project" value="TreeGrafter"/>
</dbReference>
<evidence type="ECO:0000256" key="7">
    <source>
        <dbReference type="SAM" id="MobiDB-lite"/>
    </source>
</evidence>
<keyword evidence="3" id="KW-0677">Repeat</keyword>
<dbReference type="PANTHER" id="PTHR40626:SF3">
    <property type="entry name" value="TRANSCRIPTION FACTOR WITH C2H2 AND ZN(2)-CYS(6) DNA BINDING DOMAIN (EUROFUNG)-RELATED"/>
    <property type="match status" value="1"/>
</dbReference>
<dbReference type="GO" id="GO:0008270">
    <property type="term" value="F:zinc ion binding"/>
    <property type="evidence" value="ECO:0007669"/>
    <property type="project" value="UniProtKB-KW"/>
</dbReference>
<dbReference type="PANTHER" id="PTHR40626">
    <property type="entry name" value="MIP31509P"/>
    <property type="match status" value="1"/>
</dbReference>
<reference evidence="9 10" key="1">
    <citation type="submission" date="2017-03" db="EMBL/GenBank/DDBJ databases">
        <title>Genomes of endolithic fungi from Antarctica.</title>
        <authorList>
            <person name="Coleine C."/>
            <person name="Masonjones S."/>
            <person name="Stajich J.E."/>
        </authorList>
    </citation>
    <scope>NUCLEOTIDE SEQUENCE [LARGE SCALE GENOMIC DNA]</scope>
    <source>
        <strain evidence="9 10">CCFEE 6314</strain>
    </source>
</reference>
<dbReference type="CDD" id="cd12148">
    <property type="entry name" value="fungal_TF_MHR"/>
    <property type="match status" value="1"/>
</dbReference>
<keyword evidence="5" id="KW-0862">Zinc</keyword>
<dbReference type="InterPro" id="IPR007219">
    <property type="entry name" value="XnlR_reg_dom"/>
</dbReference>
<gene>
    <name evidence="9" type="ORF">B0A52_01155</name>
</gene>
<dbReference type="GO" id="GO:0000978">
    <property type="term" value="F:RNA polymerase II cis-regulatory region sequence-specific DNA binding"/>
    <property type="evidence" value="ECO:0007669"/>
    <property type="project" value="InterPro"/>
</dbReference>
<comment type="caution">
    <text evidence="9">The sequence shown here is derived from an EMBL/GenBank/DDBJ whole genome shotgun (WGS) entry which is preliminary data.</text>
</comment>
<feature type="domain" description="Xylanolytic transcriptional activator regulatory" evidence="8">
    <location>
        <begin position="269"/>
        <end position="464"/>
    </location>
</feature>
<accession>A0A438NGL8</accession>
<evidence type="ECO:0000256" key="1">
    <source>
        <dbReference type="ARBA" id="ARBA00004123"/>
    </source>
</evidence>
<evidence type="ECO:0000313" key="10">
    <source>
        <dbReference type="Proteomes" id="UP000288859"/>
    </source>
</evidence>
<feature type="region of interest" description="Disordered" evidence="7">
    <location>
        <begin position="69"/>
        <end position="107"/>
    </location>
</feature>
<sequence>MRQVFCPEGSYAAASPATDPLLAPFVPSASNEAMSCVPINSAAKSAGKPPCRKAKVKVAKDLLAFHANSEKSASEVSLSTDKSPYSPRADLNLSAPPNSKPTGHVRSESRDAIPIHHLLNPEDFISHFPIRPNSNSSNPNDDDATPGDQEDSSEPSPWSDEFDRSDVFGASAGAGSERFDFDSFLGAFGTMAPTSWTLEPDMSLLTSPGDQLPLSSSALALEPRAFESRQRLLSTVANLTTIYPENQNLTSDVYVAIEKITHVELDHCIHLYLENYHRHCPLLHRPSFQALLAPIPLLLSMAALGATYSPDKGRVSLWTSLLDVIEAYIFDCPGLREEFVGSFNLAEAPSEDMLHYQFQMLQGAYLMVVVQYFSGNLAGRRRARRQRFSRCFDVARAFGLPTAQHGNLLPLHDEISFQRWIRNECRVRTMNIILSLDAAMGVFNNVPTRANYSELDLELPCHPQYFDFATYLDMTRAGLYPTPRMKLNEAFQKLFLASDQARTAFENENLCFWDMMYLIHVLYTYFWQNTYGNPLIHISGLWAHDSMTHPAIQPIKTALANWKMLWDDIRSDIRSETNRISTADMGFETTSDSYWTLINLLMQKLETKSKPAINVQGQPTNGSEGHLPPGPGPGLGDKGTSARLDFLPVEADCDSHGSHLRGILGL</sequence>
<evidence type="ECO:0000259" key="8">
    <source>
        <dbReference type="Pfam" id="PF04082"/>
    </source>
</evidence>
<feature type="compositionally biased region" description="Acidic residues" evidence="7">
    <location>
        <begin position="140"/>
        <end position="153"/>
    </location>
</feature>
<dbReference type="GO" id="GO:0005634">
    <property type="term" value="C:nucleus"/>
    <property type="evidence" value="ECO:0007669"/>
    <property type="project" value="UniProtKB-SubCell"/>
</dbReference>
<dbReference type="Proteomes" id="UP000288859">
    <property type="component" value="Unassembled WGS sequence"/>
</dbReference>
<evidence type="ECO:0000256" key="5">
    <source>
        <dbReference type="ARBA" id="ARBA00022833"/>
    </source>
</evidence>
<comment type="subcellular location">
    <subcellularLocation>
        <location evidence="1">Nucleus</location>
    </subcellularLocation>
</comment>
<dbReference type="GO" id="GO:0000981">
    <property type="term" value="F:DNA-binding transcription factor activity, RNA polymerase II-specific"/>
    <property type="evidence" value="ECO:0007669"/>
    <property type="project" value="InterPro"/>
</dbReference>
<dbReference type="OrthoDB" id="10018191at2759"/>
<dbReference type="EMBL" id="NAJM01000003">
    <property type="protein sequence ID" value="RVX74878.1"/>
    <property type="molecule type" value="Genomic_DNA"/>
</dbReference>
<name>A0A438NGL8_EXOME</name>
<keyword evidence="4" id="KW-0863">Zinc-finger</keyword>
<proteinExistence type="predicted"/>
<evidence type="ECO:0000256" key="2">
    <source>
        <dbReference type="ARBA" id="ARBA00022723"/>
    </source>
</evidence>
<feature type="compositionally biased region" description="Polar residues" evidence="7">
    <location>
        <begin position="74"/>
        <end position="83"/>
    </location>
</feature>
<evidence type="ECO:0000256" key="3">
    <source>
        <dbReference type="ARBA" id="ARBA00022737"/>
    </source>
</evidence>
<dbReference type="GO" id="GO:0006351">
    <property type="term" value="P:DNA-templated transcription"/>
    <property type="evidence" value="ECO:0007669"/>
    <property type="project" value="InterPro"/>
</dbReference>
<dbReference type="VEuPathDB" id="FungiDB:PV10_00518"/>
<dbReference type="InterPro" id="IPR051059">
    <property type="entry name" value="VerF-like"/>
</dbReference>
<feature type="region of interest" description="Disordered" evidence="7">
    <location>
        <begin position="613"/>
        <end position="641"/>
    </location>
</feature>
<keyword evidence="6" id="KW-0539">Nucleus</keyword>
<protein>
    <recommendedName>
        <fullName evidence="8">Xylanolytic transcriptional activator regulatory domain-containing protein</fullName>
    </recommendedName>
</protein>
<keyword evidence="2" id="KW-0479">Metal-binding</keyword>
<evidence type="ECO:0000256" key="6">
    <source>
        <dbReference type="ARBA" id="ARBA00023242"/>
    </source>
</evidence>
<dbReference type="AlphaFoldDB" id="A0A438NGL8"/>
<evidence type="ECO:0000256" key="4">
    <source>
        <dbReference type="ARBA" id="ARBA00022771"/>
    </source>
</evidence>